<dbReference type="EMBL" id="CZCZ02000005">
    <property type="protein sequence ID" value="CAC5340132.1"/>
    <property type="molecule type" value="Genomic_DNA"/>
</dbReference>
<sequence length="46" mass="5495">MVALVIGNVKSQEIHLTLDQSWKKLYFSRDKITCFWGKYYLNKSKN</sequence>
<keyword evidence="2" id="KW-1185">Reference proteome</keyword>
<proteinExistence type="predicted"/>
<dbReference type="AlphaFoldDB" id="A0A6J7ZFH5"/>
<evidence type="ECO:0000313" key="1">
    <source>
        <dbReference type="EMBL" id="CAC5340132.1"/>
    </source>
</evidence>
<organism evidence="1 2">
    <name type="scientific">Planktothrix rubescens CCAP 1459/22</name>
    <dbReference type="NCBI Taxonomy" id="329571"/>
    <lineage>
        <taxon>Bacteria</taxon>
        <taxon>Bacillati</taxon>
        <taxon>Cyanobacteriota</taxon>
        <taxon>Cyanophyceae</taxon>
        <taxon>Oscillatoriophycideae</taxon>
        <taxon>Oscillatoriales</taxon>
        <taxon>Microcoleaceae</taxon>
        <taxon>Planktothrix</taxon>
    </lineage>
</organism>
<name>A0A6J7ZFH5_PLARU</name>
<reference evidence="1" key="1">
    <citation type="submission" date="2020-05" db="EMBL/GenBank/DDBJ databases">
        <authorList>
            <consortium name="Genoscope - CEA"/>
            <person name="William W."/>
        </authorList>
    </citation>
    <scope>NUCLEOTIDE SEQUENCE [LARGE SCALE GENOMIC DNA]</scope>
    <source>
        <strain evidence="1">PCC 7821</strain>
    </source>
</reference>
<evidence type="ECO:0000313" key="2">
    <source>
        <dbReference type="Proteomes" id="UP000196521"/>
    </source>
</evidence>
<comment type="caution">
    <text evidence="1">The sequence shown here is derived from an EMBL/GenBank/DDBJ whole genome shotgun (WGS) entry which is preliminary data.</text>
</comment>
<protein>
    <submittedName>
        <fullName evidence="1">Uncharacterized protein</fullName>
    </submittedName>
</protein>
<accession>A0A6J7ZFH5</accession>
<gene>
    <name evidence="1" type="ORF">PLAN_100182</name>
</gene>
<dbReference type="Proteomes" id="UP000196521">
    <property type="component" value="Unassembled WGS sequence"/>
</dbReference>